<dbReference type="Proteomes" id="UP000256970">
    <property type="component" value="Unassembled WGS sequence"/>
</dbReference>
<reference evidence="1 2" key="1">
    <citation type="submission" date="2016-10" db="EMBL/GenBank/DDBJ databases">
        <authorList>
            <person name="Cai Z."/>
        </authorList>
    </citation>
    <scope>NUCLEOTIDE SEQUENCE [LARGE SCALE GENOMIC DNA]</scope>
</reference>
<gene>
    <name evidence="1" type="ORF">BQ4739_LOCUS2478</name>
</gene>
<sequence length="193" mass="19422">MTLSSARYDQQLLAGTGSGSPSVLECPAQDSLTLRRAGGGFKKPPPVLLSELPEVQEEGFGGASSAALGSHRRHDSGFTTPALLQLVPDAATQAAASTAAAAAAPFPGAASLCSPAQRCLFGGHNPSRSLQPGSSSSSCSTVHGVTPGAVDRVAVDRWLHTMEARLAAASPASEVAGDAELPPPAFVVLQLLG</sequence>
<accession>A0A383VC44</accession>
<evidence type="ECO:0000313" key="2">
    <source>
        <dbReference type="Proteomes" id="UP000256970"/>
    </source>
</evidence>
<protein>
    <submittedName>
        <fullName evidence="1">Uncharacterized protein</fullName>
    </submittedName>
</protein>
<organism evidence="1 2">
    <name type="scientific">Tetradesmus obliquus</name>
    <name type="common">Green alga</name>
    <name type="synonym">Acutodesmus obliquus</name>
    <dbReference type="NCBI Taxonomy" id="3088"/>
    <lineage>
        <taxon>Eukaryota</taxon>
        <taxon>Viridiplantae</taxon>
        <taxon>Chlorophyta</taxon>
        <taxon>core chlorophytes</taxon>
        <taxon>Chlorophyceae</taxon>
        <taxon>CS clade</taxon>
        <taxon>Sphaeropleales</taxon>
        <taxon>Scenedesmaceae</taxon>
        <taxon>Tetradesmus</taxon>
    </lineage>
</organism>
<dbReference type="AlphaFoldDB" id="A0A383VC44"/>
<name>A0A383VC44_TETOB</name>
<proteinExistence type="predicted"/>
<evidence type="ECO:0000313" key="1">
    <source>
        <dbReference type="EMBL" id="SZX61926.1"/>
    </source>
</evidence>
<dbReference type="EMBL" id="FNXT01000184">
    <property type="protein sequence ID" value="SZX61926.1"/>
    <property type="molecule type" value="Genomic_DNA"/>
</dbReference>
<keyword evidence="2" id="KW-1185">Reference proteome</keyword>